<evidence type="ECO:0000256" key="5">
    <source>
        <dbReference type="ARBA" id="ARBA00022989"/>
    </source>
</evidence>
<sequence>MVHDFDPFALRISGDFGVRWYGLSYMMGFICAYLLIRWLAQRQRSGLAPNMVGDFITYAAIGTLVGGRLGYVFFYGIDLLWKFKPEFPFWGVLAVNEGGMASHGGIIGIVIACMLYARKYGVNTLYLFDLVAVTGPLGVFFGRIANFINGELVGRECDPSYPLAVKFPQDIYTWPNQNFAKLGELTPVMEKVGVAREQWLELVDKYRFDGSAREQVYSLMTKAIDAIQNGNEAAKEAIAPLLTPRYPSQLFAAFGEGLLLFILLFFLWRKPRKPGFIAACFIIFYAIVRIADEQFRMPDAHIGFQWMGLTRGQLLSIGMLILGFVMMFVWTRASSLKIPGWGRGQSIKLNRK</sequence>
<keyword evidence="2 7" id="KW-1003">Cell membrane</keyword>
<evidence type="ECO:0000313" key="8">
    <source>
        <dbReference type="EMBL" id="KYG62700.1"/>
    </source>
</evidence>
<feature type="transmembrane region" description="Helical" evidence="7">
    <location>
        <begin position="89"/>
        <end position="117"/>
    </location>
</feature>
<evidence type="ECO:0000313" key="9">
    <source>
        <dbReference type="Proteomes" id="UP000075799"/>
    </source>
</evidence>
<organism evidence="8 9">
    <name type="scientific">Bdellovibrio bacteriovorus</name>
    <dbReference type="NCBI Taxonomy" id="959"/>
    <lineage>
        <taxon>Bacteria</taxon>
        <taxon>Pseudomonadati</taxon>
        <taxon>Bdellovibrionota</taxon>
        <taxon>Bdellovibrionia</taxon>
        <taxon>Bdellovibrionales</taxon>
        <taxon>Pseudobdellovibrionaceae</taxon>
        <taxon>Bdellovibrio</taxon>
    </lineage>
</organism>
<proteinExistence type="inferred from homology"/>
<dbReference type="AlphaFoldDB" id="A0A162FXF8"/>
<gene>
    <name evidence="7" type="primary">lgt</name>
    <name evidence="8" type="ORF">AZI87_15560</name>
</gene>
<evidence type="ECO:0000256" key="3">
    <source>
        <dbReference type="ARBA" id="ARBA00022679"/>
    </source>
</evidence>
<dbReference type="GO" id="GO:0005886">
    <property type="term" value="C:plasma membrane"/>
    <property type="evidence" value="ECO:0007669"/>
    <property type="project" value="UniProtKB-SubCell"/>
</dbReference>
<comment type="catalytic activity">
    <reaction evidence="7">
        <text>L-cysteinyl-[prolipoprotein] + a 1,2-diacyl-sn-glycero-3-phospho-(1'-sn-glycerol) = an S-1,2-diacyl-sn-glyceryl-L-cysteinyl-[prolipoprotein] + sn-glycerol 1-phosphate + H(+)</text>
        <dbReference type="Rhea" id="RHEA:56712"/>
        <dbReference type="Rhea" id="RHEA-COMP:14679"/>
        <dbReference type="Rhea" id="RHEA-COMP:14680"/>
        <dbReference type="ChEBI" id="CHEBI:15378"/>
        <dbReference type="ChEBI" id="CHEBI:29950"/>
        <dbReference type="ChEBI" id="CHEBI:57685"/>
        <dbReference type="ChEBI" id="CHEBI:64716"/>
        <dbReference type="ChEBI" id="CHEBI:140658"/>
        <dbReference type="EC" id="2.5.1.145"/>
    </reaction>
</comment>
<evidence type="ECO:0000256" key="4">
    <source>
        <dbReference type="ARBA" id="ARBA00022692"/>
    </source>
</evidence>
<comment type="similarity">
    <text evidence="1 7">Belongs to the Lgt family.</text>
</comment>
<accession>A0A162FXF8</accession>
<dbReference type="OrthoDB" id="5293946at2"/>
<feature type="transmembrane region" description="Helical" evidence="7">
    <location>
        <begin position="52"/>
        <end position="77"/>
    </location>
</feature>
<feature type="binding site" evidence="7">
    <location>
        <position position="143"/>
    </location>
    <ligand>
        <name>a 1,2-diacyl-sn-glycero-3-phospho-(1'-sn-glycerol)</name>
        <dbReference type="ChEBI" id="CHEBI:64716"/>
    </ligand>
</feature>
<evidence type="ECO:0000256" key="1">
    <source>
        <dbReference type="ARBA" id="ARBA00007150"/>
    </source>
</evidence>
<comment type="function">
    <text evidence="7">Catalyzes the transfer of the diacylglyceryl group from phosphatidylglycerol to the sulfhydryl group of the N-terminal cysteine of a prolipoprotein, the first step in the formation of mature lipoproteins.</text>
</comment>
<dbReference type="RefSeq" id="WP_063208963.1">
    <property type="nucleotide sequence ID" value="NZ_LUKD01000008.1"/>
</dbReference>
<feature type="transmembrane region" description="Helical" evidence="7">
    <location>
        <begin position="311"/>
        <end position="330"/>
    </location>
</feature>
<reference evidence="8 9" key="1">
    <citation type="submission" date="2016-03" db="EMBL/GenBank/DDBJ databases">
        <authorList>
            <person name="Ploux O."/>
        </authorList>
    </citation>
    <scope>NUCLEOTIDE SEQUENCE [LARGE SCALE GENOMIC DNA]</scope>
    <source>
        <strain evidence="8 9">EC13</strain>
    </source>
</reference>
<comment type="pathway">
    <text evidence="7">Protein modification; lipoprotein biosynthesis (diacylglyceryl transfer).</text>
</comment>
<evidence type="ECO:0000256" key="2">
    <source>
        <dbReference type="ARBA" id="ARBA00022475"/>
    </source>
</evidence>
<keyword evidence="5 7" id="KW-1133">Transmembrane helix</keyword>
<dbReference type="PANTHER" id="PTHR30589:SF0">
    <property type="entry name" value="PHOSPHATIDYLGLYCEROL--PROLIPOPROTEIN DIACYLGLYCERYL TRANSFERASE"/>
    <property type="match status" value="1"/>
</dbReference>
<keyword evidence="8" id="KW-0449">Lipoprotein</keyword>
<dbReference type="HAMAP" id="MF_01147">
    <property type="entry name" value="Lgt"/>
    <property type="match status" value="1"/>
</dbReference>
<evidence type="ECO:0000256" key="6">
    <source>
        <dbReference type="ARBA" id="ARBA00023136"/>
    </source>
</evidence>
<keyword evidence="4 7" id="KW-0812">Transmembrane</keyword>
<evidence type="ECO:0000256" key="7">
    <source>
        <dbReference type="HAMAP-Rule" id="MF_01147"/>
    </source>
</evidence>
<dbReference type="PANTHER" id="PTHR30589">
    <property type="entry name" value="PROLIPOPROTEIN DIACYLGLYCERYL TRANSFERASE"/>
    <property type="match status" value="1"/>
</dbReference>
<dbReference type="NCBIfam" id="TIGR00544">
    <property type="entry name" value="lgt"/>
    <property type="match status" value="1"/>
</dbReference>
<keyword evidence="3 7" id="KW-0808">Transferase</keyword>
<keyword evidence="6 7" id="KW-0472">Membrane</keyword>
<comment type="caution">
    <text evidence="8">The sequence shown here is derived from an EMBL/GenBank/DDBJ whole genome shotgun (WGS) entry which is preliminary data.</text>
</comment>
<protein>
    <recommendedName>
        <fullName evidence="7">Phosphatidylglycerol--prolipoprotein diacylglyceryl transferase</fullName>
        <ecNumber evidence="7">2.5.1.145</ecNumber>
    </recommendedName>
</protein>
<dbReference type="Proteomes" id="UP000075799">
    <property type="component" value="Unassembled WGS sequence"/>
</dbReference>
<dbReference type="PROSITE" id="PS01311">
    <property type="entry name" value="LGT"/>
    <property type="match status" value="1"/>
</dbReference>
<dbReference type="EMBL" id="LUKD01000008">
    <property type="protein sequence ID" value="KYG62700.1"/>
    <property type="molecule type" value="Genomic_DNA"/>
</dbReference>
<dbReference type="GO" id="GO:0008961">
    <property type="term" value="F:phosphatidylglycerol-prolipoprotein diacylglyceryl transferase activity"/>
    <property type="evidence" value="ECO:0007669"/>
    <property type="project" value="UniProtKB-UniRule"/>
</dbReference>
<dbReference type="UniPathway" id="UPA00664"/>
<feature type="transmembrane region" description="Helical" evidence="7">
    <location>
        <begin position="124"/>
        <end position="145"/>
    </location>
</feature>
<feature type="transmembrane region" description="Helical" evidence="7">
    <location>
        <begin position="20"/>
        <end position="40"/>
    </location>
</feature>
<dbReference type="EC" id="2.5.1.145" evidence="7"/>
<feature type="transmembrane region" description="Helical" evidence="7">
    <location>
        <begin position="250"/>
        <end position="268"/>
    </location>
</feature>
<comment type="subcellular location">
    <subcellularLocation>
        <location evidence="7">Cell membrane</location>
        <topology evidence="7">Multi-pass membrane protein</topology>
    </subcellularLocation>
</comment>
<dbReference type="GO" id="GO:0042158">
    <property type="term" value="P:lipoprotein biosynthetic process"/>
    <property type="evidence" value="ECO:0007669"/>
    <property type="project" value="UniProtKB-UniRule"/>
</dbReference>
<dbReference type="InterPro" id="IPR001640">
    <property type="entry name" value="Lgt"/>
</dbReference>
<name>A0A162FXF8_BDEBC</name>
<dbReference type="Pfam" id="PF01790">
    <property type="entry name" value="LGT"/>
    <property type="match status" value="1"/>
</dbReference>
<feature type="transmembrane region" description="Helical" evidence="7">
    <location>
        <begin position="275"/>
        <end position="291"/>
    </location>
</feature>